<name>A0A9N8PWK3_9PEZI</name>
<dbReference type="Gene3D" id="1.10.510.10">
    <property type="entry name" value="Transferase(Phosphotransferase) domain 1"/>
    <property type="match status" value="1"/>
</dbReference>
<dbReference type="EMBL" id="CAINUL010000016">
    <property type="protein sequence ID" value="CAD0114064.1"/>
    <property type="molecule type" value="Genomic_DNA"/>
</dbReference>
<proteinExistence type="predicted"/>
<dbReference type="Pfam" id="PF00069">
    <property type="entry name" value="Pkinase"/>
    <property type="match status" value="1"/>
</dbReference>
<sequence length="501" mass="56272">MSLPPDPLEDESSPSLQLSRGQKWQWVEKLGEGGEAAAHLWARVDVDQKVVERVVIRNTQISSSQLIKGGPHDGEWRELHVQQRLAPNGSLDTCTVPILAVERMHGYKKGWRTYMHYYSKGDLSKVINKHTELGERPLPESFLWFVFHRMAKALVAMDETFREPGKEHPVIIHRDIKPSDILMGHPGSLGKDVDWVLYPPAYMGDFGFCYLTSNDNSWTKKLGSGTKGYIPPESEFRPVNEDSIPPSSKANVWGVGESILVAMMTRHSRSVAGASGPRYRLNQSWQHLIEQGKWNGYSADLIGVAELCVRNQPEERPTPQELLQKLEAQIDQHTDGLDRWGTLSWVKQKSRLVDGPLAADDAEDDDTDAGADPTTGGKRKASEPAGLPPDAKRVKAEDSVKRRLAYVATVIKGVRPVPKVHVDDKDFRLNYMNQLRYADYDSIFDPESFFDRPDPGPIEYFYLDKHTGGKIEPIEVKTTEHGGVVYIDSDDEDDEPPSPPC</sequence>
<protein>
    <recommendedName>
        <fullName evidence="1">non-specific serine/threonine protein kinase</fullName>
        <ecNumber evidence="1">2.7.11.1</ecNumber>
    </recommendedName>
</protein>
<dbReference type="GO" id="GO:0004674">
    <property type="term" value="F:protein serine/threonine kinase activity"/>
    <property type="evidence" value="ECO:0007669"/>
    <property type="project" value="UniProtKB-EC"/>
</dbReference>
<dbReference type="InterPro" id="IPR011009">
    <property type="entry name" value="Kinase-like_dom_sf"/>
</dbReference>
<dbReference type="EC" id="2.7.11.1" evidence="1"/>
<evidence type="ECO:0000256" key="5">
    <source>
        <dbReference type="ARBA" id="ARBA00022840"/>
    </source>
</evidence>
<dbReference type="SMART" id="SM00220">
    <property type="entry name" value="S_TKc"/>
    <property type="match status" value="1"/>
</dbReference>
<dbReference type="AlphaFoldDB" id="A0A9N8PWK3"/>
<dbReference type="PROSITE" id="PS50011">
    <property type="entry name" value="PROTEIN_KINASE_DOM"/>
    <property type="match status" value="1"/>
</dbReference>
<keyword evidence="3" id="KW-0547">Nucleotide-binding</keyword>
<evidence type="ECO:0000256" key="2">
    <source>
        <dbReference type="ARBA" id="ARBA00022679"/>
    </source>
</evidence>
<dbReference type="InterPro" id="IPR000719">
    <property type="entry name" value="Prot_kinase_dom"/>
</dbReference>
<comment type="caution">
    <text evidence="8">The sequence shown here is derived from an EMBL/GenBank/DDBJ whole genome shotgun (WGS) entry which is preliminary data.</text>
</comment>
<organism evidence="8 9">
    <name type="scientific">Aureobasidium uvarum</name>
    <dbReference type="NCBI Taxonomy" id="2773716"/>
    <lineage>
        <taxon>Eukaryota</taxon>
        <taxon>Fungi</taxon>
        <taxon>Dikarya</taxon>
        <taxon>Ascomycota</taxon>
        <taxon>Pezizomycotina</taxon>
        <taxon>Dothideomycetes</taxon>
        <taxon>Dothideomycetidae</taxon>
        <taxon>Dothideales</taxon>
        <taxon>Saccotheciaceae</taxon>
        <taxon>Aureobasidium</taxon>
    </lineage>
</organism>
<dbReference type="InterPro" id="IPR050660">
    <property type="entry name" value="NEK_Ser/Thr_kinase"/>
</dbReference>
<dbReference type="OrthoDB" id="310217at2759"/>
<evidence type="ECO:0000256" key="6">
    <source>
        <dbReference type="SAM" id="MobiDB-lite"/>
    </source>
</evidence>
<dbReference type="GO" id="GO:0005524">
    <property type="term" value="F:ATP binding"/>
    <property type="evidence" value="ECO:0007669"/>
    <property type="project" value="UniProtKB-KW"/>
</dbReference>
<dbReference type="PANTHER" id="PTHR43671:SF13">
    <property type="entry name" value="SERINE_THREONINE-PROTEIN KINASE NEK2"/>
    <property type="match status" value="1"/>
</dbReference>
<evidence type="ECO:0000256" key="4">
    <source>
        <dbReference type="ARBA" id="ARBA00022777"/>
    </source>
</evidence>
<feature type="compositionally biased region" description="Acidic residues" evidence="6">
    <location>
        <begin position="360"/>
        <end position="369"/>
    </location>
</feature>
<feature type="region of interest" description="Disordered" evidence="6">
    <location>
        <begin position="357"/>
        <end position="396"/>
    </location>
</feature>
<feature type="domain" description="Protein kinase" evidence="7">
    <location>
        <begin position="24"/>
        <end position="330"/>
    </location>
</feature>
<keyword evidence="9" id="KW-1185">Reference proteome</keyword>
<evidence type="ECO:0000256" key="3">
    <source>
        <dbReference type="ARBA" id="ARBA00022741"/>
    </source>
</evidence>
<reference evidence="8" key="1">
    <citation type="submission" date="2020-06" db="EMBL/GenBank/DDBJ databases">
        <authorList>
            <person name="Onetto C."/>
        </authorList>
    </citation>
    <scope>NUCLEOTIDE SEQUENCE</scope>
</reference>
<dbReference type="Proteomes" id="UP000745764">
    <property type="component" value="Unassembled WGS sequence"/>
</dbReference>
<evidence type="ECO:0000313" key="9">
    <source>
        <dbReference type="Proteomes" id="UP000745764"/>
    </source>
</evidence>
<dbReference type="PANTHER" id="PTHR43671">
    <property type="entry name" value="SERINE/THREONINE-PROTEIN KINASE NEK"/>
    <property type="match status" value="1"/>
</dbReference>
<dbReference type="SUPFAM" id="SSF56112">
    <property type="entry name" value="Protein kinase-like (PK-like)"/>
    <property type="match status" value="1"/>
</dbReference>
<keyword evidence="5" id="KW-0067">ATP-binding</keyword>
<accession>A0A9N8PWK3</accession>
<gene>
    <name evidence="8" type="ORF">AWRI4620_LOCUS8319</name>
</gene>
<keyword evidence="2" id="KW-0808">Transferase</keyword>
<evidence type="ECO:0000313" key="8">
    <source>
        <dbReference type="EMBL" id="CAD0114064.1"/>
    </source>
</evidence>
<dbReference type="CDD" id="cd00180">
    <property type="entry name" value="PKc"/>
    <property type="match status" value="1"/>
</dbReference>
<keyword evidence="4" id="KW-0418">Kinase</keyword>
<evidence type="ECO:0000256" key="1">
    <source>
        <dbReference type="ARBA" id="ARBA00012513"/>
    </source>
</evidence>
<evidence type="ECO:0000259" key="7">
    <source>
        <dbReference type="PROSITE" id="PS50011"/>
    </source>
</evidence>